<dbReference type="GO" id="GO:0032259">
    <property type="term" value="P:methylation"/>
    <property type="evidence" value="ECO:0007669"/>
    <property type="project" value="UniProtKB-KW"/>
</dbReference>
<evidence type="ECO:0000259" key="6">
    <source>
        <dbReference type="Pfam" id="PF17843"/>
    </source>
</evidence>
<evidence type="ECO:0000256" key="3">
    <source>
        <dbReference type="ARBA" id="ARBA00022679"/>
    </source>
</evidence>
<dbReference type="Gene3D" id="3.40.50.150">
    <property type="entry name" value="Vaccinia Virus protein VP39"/>
    <property type="match status" value="1"/>
</dbReference>
<keyword evidence="4" id="KW-0949">S-adenosyl-L-methionine</keyword>
<gene>
    <name evidence="7" type="ORF">C8E97_4309</name>
</gene>
<evidence type="ECO:0000313" key="8">
    <source>
        <dbReference type="Proteomes" id="UP000282084"/>
    </source>
</evidence>
<dbReference type="Gene3D" id="3.30.1050.30">
    <property type="match status" value="1"/>
</dbReference>
<dbReference type="GO" id="GO:0017000">
    <property type="term" value="P:antibiotic biosynthetic process"/>
    <property type="evidence" value="ECO:0007669"/>
    <property type="project" value="UniProtKB-KW"/>
</dbReference>
<evidence type="ECO:0000256" key="5">
    <source>
        <dbReference type="ARBA" id="ARBA00023194"/>
    </source>
</evidence>
<proteinExistence type="predicted"/>
<dbReference type="RefSeq" id="WP_121007303.1">
    <property type="nucleotide sequence ID" value="NZ_RBXO01000001.1"/>
</dbReference>
<dbReference type="OrthoDB" id="9816424at2"/>
<evidence type="ECO:0000313" key="7">
    <source>
        <dbReference type="EMBL" id="RKT55628.1"/>
    </source>
</evidence>
<dbReference type="InterPro" id="IPR029063">
    <property type="entry name" value="SAM-dependent_MTases_sf"/>
</dbReference>
<feature type="domain" description="Methyltransferase MycE N-terminal" evidence="6">
    <location>
        <begin position="16"/>
        <end position="124"/>
    </location>
</feature>
<sequence>MGETTRKPANTDAVTSRVIRAAGGHEAELTALAGELGLGGLVPVLLSEVLFRADPAPVRVPSLVELVVEHDGQRSSHVLRVAADQPPTPSDEPPDQAVMRVEYRLTDLARELFGPPRDRQSGVRGTRMFPYAPQDGGVPALLEFFAAEVPYPVFLHSVFQATEVVLSGCASRPPDLERLAVKHFSDKWGGLHWFTPHYDRHFRALRGAEVRVLEIGIGGYGHPEAGGGSLKMWKHYFPRGHVFGLDIFDKSHLDEQRITTLRGDQSDPEQLVGIARRHGPFDVVIDDGSHVNEHIRTSFRTLFPFVRPGGRYVIEDLWTAFCPGFGGAEDPARHQGTSLGLLKSLVDALQDEERPPASGEPDVAPAIRGALTGLHVYHNIAFLEKGRNDEGGVPAWVPRSIDALVPPGTS</sequence>
<dbReference type="Proteomes" id="UP000282084">
    <property type="component" value="Unassembled WGS sequence"/>
</dbReference>
<organism evidence="7 8">
    <name type="scientific">Saccharothrix australiensis</name>
    <dbReference type="NCBI Taxonomy" id="2072"/>
    <lineage>
        <taxon>Bacteria</taxon>
        <taxon>Bacillati</taxon>
        <taxon>Actinomycetota</taxon>
        <taxon>Actinomycetes</taxon>
        <taxon>Pseudonocardiales</taxon>
        <taxon>Pseudonocardiaceae</taxon>
        <taxon>Saccharothrix</taxon>
    </lineage>
</organism>
<evidence type="ECO:0000256" key="2">
    <source>
        <dbReference type="ARBA" id="ARBA00022603"/>
    </source>
</evidence>
<evidence type="ECO:0000256" key="1">
    <source>
        <dbReference type="ARBA" id="ARBA00004792"/>
    </source>
</evidence>
<dbReference type="AlphaFoldDB" id="A0A495W745"/>
<keyword evidence="5" id="KW-0045">Antibiotic biosynthesis</keyword>
<keyword evidence="3 7" id="KW-0808">Transferase</keyword>
<keyword evidence="2 7" id="KW-0489">Methyltransferase</keyword>
<dbReference type="EMBL" id="RBXO01000001">
    <property type="protein sequence ID" value="RKT55628.1"/>
    <property type="molecule type" value="Genomic_DNA"/>
</dbReference>
<keyword evidence="8" id="KW-1185">Reference proteome</keyword>
<comment type="pathway">
    <text evidence="1">Antibiotic biosynthesis.</text>
</comment>
<dbReference type="InterPro" id="IPR040800">
    <property type="entry name" value="MycE_N"/>
</dbReference>
<evidence type="ECO:0000256" key="4">
    <source>
        <dbReference type="ARBA" id="ARBA00022691"/>
    </source>
</evidence>
<protein>
    <submittedName>
        <fullName evidence="7">Demethylmacrocin O-methyltransferase</fullName>
    </submittedName>
</protein>
<comment type="caution">
    <text evidence="7">The sequence shown here is derived from an EMBL/GenBank/DDBJ whole genome shotgun (WGS) entry which is preliminary data.</text>
</comment>
<dbReference type="SUPFAM" id="SSF53335">
    <property type="entry name" value="S-adenosyl-L-methionine-dependent methyltransferases"/>
    <property type="match status" value="1"/>
</dbReference>
<accession>A0A495W745</accession>
<name>A0A495W745_9PSEU</name>
<dbReference type="GO" id="GO:0008168">
    <property type="term" value="F:methyltransferase activity"/>
    <property type="evidence" value="ECO:0007669"/>
    <property type="project" value="UniProtKB-KW"/>
</dbReference>
<dbReference type="Pfam" id="PF17843">
    <property type="entry name" value="MycE_N"/>
    <property type="match status" value="1"/>
</dbReference>
<reference evidence="7 8" key="1">
    <citation type="submission" date="2018-10" db="EMBL/GenBank/DDBJ databases">
        <title>Sequencing the genomes of 1000 actinobacteria strains.</title>
        <authorList>
            <person name="Klenk H.-P."/>
        </authorList>
    </citation>
    <scope>NUCLEOTIDE SEQUENCE [LARGE SCALE GENOMIC DNA]</scope>
    <source>
        <strain evidence="7 8">DSM 43800</strain>
    </source>
</reference>